<reference evidence="3" key="1">
    <citation type="submission" date="2022-03" db="EMBL/GenBank/DDBJ databases">
        <title>Cryobacterium sp. nov. strain ZS14-85, isolated from Antarctic soil.</title>
        <authorList>
            <person name="Li J."/>
            <person name="Niu G."/>
        </authorList>
    </citation>
    <scope>NUCLEOTIDE SEQUENCE</scope>
    <source>
        <strain evidence="3">ZS14-85</strain>
    </source>
</reference>
<dbReference type="InterPro" id="IPR021754">
    <property type="entry name" value="DUF3320"/>
</dbReference>
<dbReference type="AlphaFoldDB" id="A0AA41UEB5"/>
<dbReference type="Proteomes" id="UP001165341">
    <property type="component" value="Unassembled WGS sequence"/>
</dbReference>
<dbReference type="Pfam" id="PF18741">
    <property type="entry name" value="MTES_1575"/>
    <property type="match status" value="1"/>
</dbReference>
<dbReference type="EMBL" id="JALGAR010000001">
    <property type="protein sequence ID" value="MCI4656872.1"/>
    <property type="molecule type" value="Genomic_DNA"/>
</dbReference>
<feature type="domain" description="DUF3320" evidence="1">
    <location>
        <begin position="196"/>
        <end position="241"/>
    </location>
</feature>
<dbReference type="InterPro" id="IPR049468">
    <property type="entry name" value="Restrct_endonuc-II-like_dom"/>
</dbReference>
<evidence type="ECO:0000259" key="1">
    <source>
        <dbReference type="Pfam" id="PF11784"/>
    </source>
</evidence>
<evidence type="ECO:0000313" key="4">
    <source>
        <dbReference type="Proteomes" id="UP001165341"/>
    </source>
</evidence>
<comment type="caution">
    <text evidence="3">The sequence shown here is derived from an EMBL/GenBank/DDBJ whole genome shotgun (WGS) entry which is preliminary data.</text>
</comment>
<protein>
    <submittedName>
        <fullName evidence="3">DUF3320 domain-containing protein</fullName>
    </submittedName>
</protein>
<sequence length="362" mass="38050">MAAAGAEALSTDVRRQSTVDRHRDDIAAALRAAGHVVQTDVGLSDFRVDLSLASADDPSRPLVAVLLDGPNWRARRTVSDRDGLPVDVLQGIMRWPGVERVWMPEWLHHRDETIARLAAAVEAAAAASGEIALPTVVTPVPASIETRQTAPEALVASRTVSAPIAALANTSATTTSLVQDYAEWSPGLLGSVTVLDALPRTAATAKVQSAIRAAVAAEGPIHSARLIKLVAAAFGLDRVNQARAASLVRCVPADLPLGTDEPFYWPESIDPSGWHGARRTPPGVTRSLEHVPLVEIANAMRLAAEAAAGIDDAELKREALAFFGGRSTRGTVGVRLDAALALALETARLTRTPAGLLLPGPR</sequence>
<dbReference type="Pfam" id="PF11784">
    <property type="entry name" value="DUF3320"/>
    <property type="match status" value="1"/>
</dbReference>
<evidence type="ECO:0000259" key="2">
    <source>
        <dbReference type="Pfam" id="PF18741"/>
    </source>
</evidence>
<feature type="domain" description="Restriction endonuclease type II-like" evidence="2">
    <location>
        <begin position="24"/>
        <end position="120"/>
    </location>
</feature>
<evidence type="ECO:0000313" key="3">
    <source>
        <dbReference type="EMBL" id="MCI4656872.1"/>
    </source>
</evidence>
<gene>
    <name evidence="3" type="ORF">MQH31_03470</name>
</gene>
<name>A0AA41UEB5_9MICO</name>
<keyword evidence="4" id="KW-1185">Reference proteome</keyword>
<accession>A0AA41UEB5</accession>
<proteinExistence type="predicted"/>
<organism evidence="3 4">
    <name type="scientific">Cryobacterium zhongshanensis</name>
    <dbReference type="NCBI Taxonomy" id="2928153"/>
    <lineage>
        <taxon>Bacteria</taxon>
        <taxon>Bacillati</taxon>
        <taxon>Actinomycetota</taxon>
        <taxon>Actinomycetes</taxon>
        <taxon>Micrococcales</taxon>
        <taxon>Microbacteriaceae</taxon>
        <taxon>Cryobacterium</taxon>
    </lineage>
</organism>